<accession>A0A0C3AGZ1</accession>
<proteinExistence type="predicted"/>
<evidence type="ECO:0000313" key="3">
    <source>
        <dbReference type="Proteomes" id="UP000054097"/>
    </source>
</evidence>
<dbReference type="AlphaFoldDB" id="A0A0C3AGZ1"/>
<sequence>MESIMHNPNKTKNRVPTDRELTSLRAIASRKKELLNGFDAQISVAQATYAEIVARHEKQLAVLESILSELAAAKQYMAMLQVQRATVDNEMNEICGVLHPIRRMPTETLRHIFEETLEASRRPKLWQAIQLSHVCQHWRAVALNAPTLWTNIVINFAKPLDYITEYWNWAAERVKMVPADISFYDIGGKLRAGDTPWIHDQWQRRKLAACSLLRIPIIHKLFIEAGYHYPTLEAFSMITEFPNGELESLGLSGQAPERLSEITSWDWSAFLHRFPASKALVLDYLGVLSFSQTTPFSLLQDLSIGSKTEFETLELLPLCPKLERLTIDGGSAFYRNHQNHTPITMSTLTTLKVTEYGDFSWDAPLNFPSLSTLVFDSIPGPPDEFFGFLTNHPSIFDLEIFTEQLDLTRLAAAAPQLTKLTLSLHEGSLNAFLDWTSTSLQGPAFPQLHVLELNWITLKLGEFDRFIQTRCLPATHEKSGLPSDCRPLQKWVVTLPKGYVASQFLAEATTNTENNSDTHKTCLSWL</sequence>
<dbReference type="EMBL" id="KN824330">
    <property type="protein sequence ID" value="KIM23925.1"/>
    <property type="molecule type" value="Genomic_DNA"/>
</dbReference>
<feature type="domain" description="F-box" evidence="1">
    <location>
        <begin position="102"/>
        <end position="154"/>
    </location>
</feature>
<dbReference type="InterPro" id="IPR032675">
    <property type="entry name" value="LRR_dom_sf"/>
</dbReference>
<organism evidence="2 3">
    <name type="scientific">Serendipita vermifera MAFF 305830</name>
    <dbReference type="NCBI Taxonomy" id="933852"/>
    <lineage>
        <taxon>Eukaryota</taxon>
        <taxon>Fungi</taxon>
        <taxon>Dikarya</taxon>
        <taxon>Basidiomycota</taxon>
        <taxon>Agaricomycotina</taxon>
        <taxon>Agaricomycetes</taxon>
        <taxon>Sebacinales</taxon>
        <taxon>Serendipitaceae</taxon>
        <taxon>Serendipita</taxon>
    </lineage>
</organism>
<name>A0A0C3AGZ1_SERVB</name>
<reference evidence="2 3" key="1">
    <citation type="submission" date="2014-04" db="EMBL/GenBank/DDBJ databases">
        <authorList>
            <consortium name="DOE Joint Genome Institute"/>
            <person name="Kuo A."/>
            <person name="Zuccaro A."/>
            <person name="Kohler A."/>
            <person name="Nagy L.G."/>
            <person name="Floudas D."/>
            <person name="Copeland A."/>
            <person name="Barry K.W."/>
            <person name="Cichocki N."/>
            <person name="Veneault-Fourrey C."/>
            <person name="LaButti K."/>
            <person name="Lindquist E.A."/>
            <person name="Lipzen A."/>
            <person name="Lundell T."/>
            <person name="Morin E."/>
            <person name="Murat C."/>
            <person name="Sun H."/>
            <person name="Tunlid A."/>
            <person name="Henrissat B."/>
            <person name="Grigoriev I.V."/>
            <person name="Hibbett D.S."/>
            <person name="Martin F."/>
            <person name="Nordberg H.P."/>
            <person name="Cantor M.N."/>
            <person name="Hua S.X."/>
        </authorList>
    </citation>
    <scope>NUCLEOTIDE SEQUENCE [LARGE SCALE GENOMIC DNA]</scope>
    <source>
        <strain evidence="2 3">MAFF 305830</strain>
    </source>
</reference>
<evidence type="ECO:0000259" key="1">
    <source>
        <dbReference type="Pfam" id="PF12937"/>
    </source>
</evidence>
<dbReference type="InterPro" id="IPR001810">
    <property type="entry name" value="F-box_dom"/>
</dbReference>
<dbReference type="STRING" id="933852.A0A0C3AGZ1"/>
<gene>
    <name evidence="2" type="ORF">M408DRAFT_249044</name>
</gene>
<reference evidence="3" key="2">
    <citation type="submission" date="2015-01" db="EMBL/GenBank/DDBJ databases">
        <title>Evolutionary Origins and Diversification of the Mycorrhizal Mutualists.</title>
        <authorList>
            <consortium name="DOE Joint Genome Institute"/>
            <consortium name="Mycorrhizal Genomics Consortium"/>
            <person name="Kohler A."/>
            <person name="Kuo A."/>
            <person name="Nagy L.G."/>
            <person name="Floudas D."/>
            <person name="Copeland A."/>
            <person name="Barry K.W."/>
            <person name="Cichocki N."/>
            <person name="Veneault-Fourrey C."/>
            <person name="LaButti K."/>
            <person name="Lindquist E.A."/>
            <person name="Lipzen A."/>
            <person name="Lundell T."/>
            <person name="Morin E."/>
            <person name="Murat C."/>
            <person name="Riley R."/>
            <person name="Ohm R."/>
            <person name="Sun H."/>
            <person name="Tunlid A."/>
            <person name="Henrissat B."/>
            <person name="Grigoriev I.V."/>
            <person name="Hibbett D.S."/>
            <person name="Martin F."/>
        </authorList>
    </citation>
    <scope>NUCLEOTIDE SEQUENCE [LARGE SCALE GENOMIC DNA]</scope>
    <source>
        <strain evidence="3">MAFF 305830</strain>
    </source>
</reference>
<dbReference type="Proteomes" id="UP000054097">
    <property type="component" value="Unassembled WGS sequence"/>
</dbReference>
<evidence type="ECO:0000313" key="2">
    <source>
        <dbReference type="EMBL" id="KIM23925.1"/>
    </source>
</evidence>
<dbReference type="Gene3D" id="1.20.1280.50">
    <property type="match status" value="1"/>
</dbReference>
<protein>
    <recommendedName>
        <fullName evidence="1">F-box domain-containing protein</fullName>
    </recommendedName>
</protein>
<dbReference type="Pfam" id="PF12937">
    <property type="entry name" value="F-box-like"/>
    <property type="match status" value="1"/>
</dbReference>
<keyword evidence="3" id="KW-1185">Reference proteome</keyword>
<dbReference type="HOGENOM" id="CLU_032935_2_0_1"/>
<dbReference type="Gene3D" id="3.80.10.10">
    <property type="entry name" value="Ribonuclease Inhibitor"/>
    <property type="match status" value="1"/>
</dbReference>
<dbReference type="OrthoDB" id="2884925at2759"/>